<dbReference type="GO" id="GO:0006888">
    <property type="term" value="P:endoplasmic reticulum to Golgi vesicle-mediated transport"/>
    <property type="evidence" value="ECO:0007669"/>
    <property type="project" value="UniProtKB-UniRule"/>
</dbReference>
<dbReference type="GO" id="GO:0000139">
    <property type="term" value="C:Golgi membrane"/>
    <property type="evidence" value="ECO:0007669"/>
    <property type="project" value="UniProtKB-SubCell"/>
</dbReference>
<gene>
    <name evidence="11" type="ordered locus">Cd36_31060</name>
    <name evidence="12" type="ORF">CD36_31060</name>
</gene>
<feature type="transmembrane region" description="Helical" evidence="9">
    <location>
        <begin position="286"/>
        <end position="305"/>
    </location>
</feature>
<keyword evidence="13" id="KW-1185">Reference proteome</keyword>
<dbReference type="PANTHER" id="PTHR14083:SF0">
    <property type="entry name" value="YIP1D-INTERACTING FACTOR 1, ISOFORM C"/>
    <property type="match status" value="1"/>
</dbReference>
<evidence type="ECO:0000256" key="7">
    <source>
        <dbReference type="ARBA" id="ARBA00023034"/>
    </source>
</evidence>
<feature type="transmembrane region" description="Helical" evidence="9">
    <location>
        <begin position="211"/>
        <end position="235"/>
    </location>
</feature>
<evidence type="ECO:0000256" key="3">
    <source>
        <dbReference type="ARBA" id="ARBA00022692"/>
    </source>
</evidence>
<evidence type="ECO:0000256" key="1">
    <source>
        <dbReference type="ARBA" id="ARBA00009727"/>
    </source>
</evidence>
<dbReference type="EMBL" id="FM992695">
    <property type="protein sequence ID" value="CAX40105.1"/>
    <property type="molecule type" value="Genomic_DNA"/>
</dbReference>
<feature type="compositionally biased region" description="Low complexity" evidence="10">
    <location>
        <begin position="12"/>
        <end position="30"/>
    </location>
</feature>
<name>B9WLZ3_CANDC</name>
<dbReference type="GO" id="GO:0005789">
    <property type="term" value="C:endoplasmic reticulum membrane"/>
    <property type="evidence" value="ECO:0007669"/>
    <property type="project" value="UniProtKB-SubCell"/>
</dbReference>
<dbReference type="PANTHER" id="PTHR14083">
    <property type="entry name" value="YIP1 INTERACTING FACTOR HOMOLOG YIF1 PROTEIN"/>
    <property type="match status" value="1"/>
</dbReference>
<evidence type="ECO:0000256" key="9">
    <source>
        <dbReference type="RuleBase" id="RU368073"/>
    </source>
</evidence>
<dbReference type="InterPro" id="IPR005578">
    <property type="entry name" value="Yif1_fam"/>
</dbReference>
<dbReference type="OrthoDB" id="337750at2759"/>
<dbReference type="Proteomes" id="UP000002605">
    <property type="component" value="Chromosome R"/>
</dbReference>
<dbReference type="AlphaFoldDB" id="B9WLZ3"/>
<feature type="transmembrane region" description="Helical" evidence="9">
    <location>
        <begin position="179"/>
        <end position="204"/>
    </location>
</feature>
<dbReference type="GO" id="GO:0015031">
    <property type="term" value="P:protein transport"/>
    <property type="evidence" value="ECO:0007669"/>
    <property type="project" value="UniProtKB-KW"/>
</dbReference>
<keyword evidence="4 9" id="KW-0256">Endoplasmic reticulum</keyword>
<dbReference type="RefSeq" id="XP_002422104.1">
    <property type="nucleotide sequence ID" value="XM_002422059.1"/>
</dbReference>
<reference evidence="12 13" key="1">
    <citation type="journal article" date="2009" name="Genome Res.">
        <title>Comparative genomics of the fungal pathogens Candida dubliniensis and Candida albicans.</title>
        <authorList>
            <person name="Jackson A.P."/>
            <person name="Gamble J.A."/>
            <person name="Yeomans T."/>
            <person name="Moran G.P."/>
            <person name="Saunders D."/>
            <person name="Harris D."/>
            <person name="Aslett M."/>
            <person name="Barrell J.F."/>
            <person name="Butler G."/>
            <person name="Citiulo F."/>
            <person name="Coleman D.C."/>
            <person name="de Groot P.W.J."/>
            <person name="Goodwin T.J."/>
            <person name="Quail M.A."/>
            <person name="McQuillan J."/>
            <person name="Munro C.A."/>
            <person name="Pain A."/>
            <person name="Poulter R.T."/>
            <person name="Rajandream M.A."/>
            <person name="Renauld H."/>
            <person name="Spiering M.J."/>
            <person name="Tivey A."/>
            <person name="Gow N.A.R."/>
            <person name="Barrell B."/>
            <person name="Sullivan D.J."/>
            <person name="Berriman M."/>
        </authorList>
    </citation>
    <scope>NUCLEOTIDE SEQUENCE [LARGE SCALE GENOMIC DNA]</scope>
    <source>
        <strain evidence="13">CD36 / ATCC MYA-646 / CBS 7987 / NCPF 3949 / NRRL Y-17841</strain>
    </source>
</reference>
<dbReference type="GO" id="GO:0005793">
    <property type="term" value="C:endoplasmic reticulum-Golgi intermediate compartment"/>
    <property type="evidence" value="ECO:0007669"/>
    <property type="project" value="UniProtKB-UniRule"/>
</dbReference>
<comment type="similarity">
    <text evidence="1 9">Belongs to the YIF1 family.</text>
</comment>
<keyword evidence="2 9" id="KW-0813">Transport</keyword>
<feature type="transmembrane region" description="Helical" evidence="9">
    <location>
        <begin position="150"/>
        <end position="167"/>
    </location>
</feature>
<dbReference type="Pfam" id="PF03878">
    <property type="entry name" value="YIF1"/>
    <property type="match status" value="1"/>
</dbReference>
<evidence type="ECO:0000256" key="2">
    <source>
        <dbReference type="ARBA" id="ARBA00022448"/>
    </source>
</evidence>
<organism evidence="12 13">
    <name type="scientific">Candida dubliniensis (strain CD36 / ATCC MYA-646 / CBS 7987 / NCPF 3949 / NRRL Y-17841)</name>
    <name type="common">Yeast</name>
    <dbReference type="NCBI Taxonomy" id="573826"/>
    <lineage>
        <taxon>Eukaryota</taxon>
        <taxon>Fungi</taxon>
        <taxon>Dikarya</taxon>
        <taxon>Ascomycota</taxon>
        <taxon>Saccharomycotina</taxon>
        <taxon>Pichiomycetes</taxon>
        <taxon>Debaryomycetaceae</taxon>
        <taxon>Candida/Lodderomyces clade</taxon>
        <taxon>Candida</taxon>
    </lineage>
</organism>
<evidence type="ECO:0000256" key="8">
    <source>
        <dbReference type="ARBA" id="ARBA00023136"/>
    </source>
</evidence>
<comment type="function">
    <text evidence="9">Has a role in transport between endoplasmic reticulum and Golgi.</text>
</comment>
<evidence type="ECO:0000313" key="12">
    <source>
        <dbReference type="EMBL" id="CAX40105.1"/>
    </source>
</evidence>
<sequence>MYNPYGNAADAYQQQQQQQQQQYQQQPQQQLHSTNLQHPQPIHHVTSHQPPPPPGTAGGQFNFLNDPAAALASQFARSGFEQSNQYLQENFGSLQGDIKYYFQVSNSYVFKKILLILIPYNHKDWNRVSTKETGTNQFLPPNLDINAPDLYLPLMSFVTYILLWAAFQGINGDFHPQLFGYLASQTIAFSVLDVVIFKTGLYLLNCPQSKIYDIISFSGYKYVSIIVLLILKYLVGNYLGSFYYIVVLLLIANLSIFLMRSLRFLILPQSTSMNNTITSKQRKIRIQFLFVYSVIIQGLIILYMSK</sequence>
<dbReference type="GO" id="GO:0030134">
    <property type="term" value="C:COPII-coated ER to Golgi transport vesicle"/>
    <property type="evidence" value="ECO:0007669"/>
    <property type="project" value="TreeGrafter"/>
</dbReference>
<evidence type="ECO:0000256" key="6">
    <source>
        <dbReference type="ARBA" id="ARBA00022989"/>
    </source>
</evidence>
<protein>
    <recommendedName>
        <fullName evidence="9">Protein YIF1</fullName>
    </recommendedName>
</protein>
<keyword evidence="3 9" id="KW-0812">Transmembrane</keyword>
<dbReference type="eggNOG" id="KOG3094">
    <property type="taxonomic scope" value="Eukaryota"/>
</dbReference>
<keyword evidence="8 9" id="KW-0472">Membrane</keyword>
<evidence type="ECO:0000256" key="5">
    <source>
        <dbReference type="ARBA" id="ARBA00022927"/>
    </source>
</evidence>
<dbReference type="CGD" id="CAL0000170917">
    <property type="gene designation" value="Cd36_31060"/>
</dbReference>
<keyword evidence="7 9" id="KW-0333">Golgi apparatus</keyword>
<feature type="transmembrane region" description="Helical" evidence="9">
    <location>
        <begin position="241"/>
        <end position="266"/>
    </location>
</feature>
<comment type="subcellular location">
    <subcellularLocation>
        <location evidence="9">Endoplasmic reticulum membrane</location>
        <topology evidence="9">Multi-pass membrane protein</topology>
    </subcellularLocation>
    <subcellularLocation>
        <location evidence="9">Golgi apparatus membrane</location>
        <topology evidence="9">Multi-pass membrane protein</topology>
    </subcellularLocation>
</comment>
<dbReference type="HOGENOM" id="CLU_047877_2_1_1"/>
<proteinExistence type="inferred from homology"/>
<keyword evidence="6 9" id="KW-1133">Transmembrane helix</keyword>
<dbReference type="VEuPathDB" id="FungiDB:CD36_31060"/>
<dbReference type="KEGG" id="cdu:CD36_31060"/>
<evidence type="ECO:0000313" key="11">
    <source>
        <dbReference type="CGD" id="CAL0000170917"/>
    </source>
</evidence>
<evidence type="ECO:0000256" key="10">
    <source>
        <dbReference type="SAM" id="MobiDB-lite"/>
    </source>
</evidence>
<accession>B9WLZ3</accession>
<feature type="region of interest" description="Disordered" evidence="10">
    <location>
        <begin position="1"/>
        <end position="62"/>
    </location>
</feature>
<evidence type="ECO:0000313" key="13">
    <source>
        <dbReference type="Proteomes" id="UP000002605"/>
    </source>
</evidence>
<keyword evidence="5 9" id="KW-0653">Protein transport</keyword>
<dbReference type="GeneID" id="8049733"/>
<evidence type="ECO:0000256" key="4">
    <source>
        <dbReference type="ARBA" id="ARBA00022824"/>
    </source>
</evidence>